<sequence length="148" mass="17361">MISIELLIHYREHLTYTALLFITNFINARFNGYYYYSTWFYLLIITSILFHGFYPKSIVMNLIDKIPILGIVATGSYIFYTKTNVVSYPKKITFGLFIIGSFVYVLLIFFYGFLTEQFCFNPDQKIANTYHAMIHLVSSISHHAIIMM</sequence>
<dbReference type="AlphaFoldDB" id="A0A6C0B801"/>
<keyword evidence="1" id="KW-0472">Membrane</keyword>
<name>A0A6C0B801_9ZZZZ</name>
<feature type="transmembrane region" description="Helical" evidence="1">
    <location>
        <begin position="62"/>
        <end position="80"/>
    </location>
</feature>
<evidence type="ECO:0000313" key="2">
    <source>
        <dbReference type="EMBL" id="QHS87821.1"/>
    </source>
</evidence>
<keyword evidence="1" id="KW-1133">Transmembrane helix</keyword>
<protein>
    <submittedName>
        <fullName evidence="2">Uncharacterized protein</fullName>
    </submittedName>
</protein>
<organism evidence="2">
    <name type="scientific">viral metagenome</name>
    <dbReference type="NCBI Taxonomy" id="1070528"/>
    <lineage>
        <taxon>unclassified sequences</taxon>
        <taxon>metagenomes</taxon>
        <taxon>organismal metagenomes</taxon>
    </lineage>
</organism>
<feature type="transmembrane region" description="Helical" evidence="1">
    <location>
        <begin position="92"/>
        <end position="114"/>
    </location>
</feature>
<dbReference type="EMBL" id="MN739088">
    <property type="protein sequence ID" value="QHS87821.1"/>
    <property type="molecule type" value="Genomic_DNA"/>
</dbReference>
<reference evidence="2" key="1">
    <citation type="journal article" date="2020" name="Nature">
        <title>Giant virus diversity and host interactions through global metagenomics.</title>
        <authorList>
            <person name="Schulz F."/>
            <person name="Roux S."/>
            <person name="Paez-Espino D."/>
            <person name="Jungbluth S."/>
            <person name="Walsh D.A."/>
            <person name="Denef V.J."/>
            <person name="McMahon K.D."/>
            <person name="Konstantinidis K.T."/>
            <person name="Eloe-Fadrosh E.A."/>
            <person name="Kyrpides N.C."/>
            <person name="Woyke T."/>
        </authorList>
    </citation>
    <scope>NUCLEOTIDE SEQUENCE</scope>
    <source>
        <strain evidence="2">GVMAG-M-3300010158-13</strain>
    </source>
</reference>
<feature type="transmembrane region" description="Helical" evidence="1">
    <location>
        <begin position="33"/>
        <end position="50"/>
    </location>
</feature>
<accession>A0A6C0B801</accession>
<evidence type="ECO:0000256" key="1">
    <source>
        <dbReference type="SAM" id="Phobius"/>
    </source>
</evidence>
<keyword evidence="1" id="KW-0812">Transmembrane</keyword>
<proteinExistence type="predicted"/>